<dbReference type="PANTHER" id="PTHR30572:SF4">
    <property type="entry name" value="ABC TRANSPORTER PERMEASE YTRF"/>
    <property type="match status" value="1"/>
</dbReference>
<evidence type="ECO:0000259" key="9">
    <source>
        <dbReference type="Pfam" id="PF12704"/>
    </source>
</evidence>
<dbReference type="EMBL" id="CP060711">
    <property type="protein sequence ID" value="QNN45596.1"/>
    <property type="molecule type" value="Genomic_DNA"/>
</dbReference>
<dbReference type="InterPro" id="IPR025857">
    <property type="entry name" value="MacB_PCD"/>
</dbReference>
<dbReference type="GO" id="GO:0005886">
    <property type="term" value="C:plasma membrane"/>
    <property type="evidence" value="ECO:0007669"/>
    <property type="project" value="UniProtKB-SubCell"/>
</dbReference>
<keyword evidence="3 7" id="KW-0812">Transmembrane</keyword>
<evidence type="ECO:0000256" key="5">
    <source>
        <dbReference type="ARBA" id="ARBA00023136"/>
    </source>
</evidence>
<comment type="similarity">
    <text evidence="6">Belongs to the ABC-4 integral membrane protein family.</text>
</comment>
<gene>
    <name evidence="10" type="ORF">H9L17_10280</name>
</gene>
<keyword evidence="2" id="KW-1003">Cell membrane</keyword>
<proteinExistence type="inferred from homology"/>
<feature type="transmembrane region" description="Helical" evidence="7">
    <location>
        <begin position="280"/>
        <end position="308"/>
    </location>
</feature>
<organism evidence="10 11">
    <name type="scientific">Thermomonas brevis</name>
    <dbReference type="NCBI Taxonomy" id="215691"/>
    <lineage>
        <taxon>Bacteria</taxon>
        <taxon>Pseudomonadati</taxon>
        <taxon>Pseudomonadota</taxon>
        <taxon>Gammaproteobacteria</taxon>
        <taxon>Lysobacterales</taxon>
        <taxon>Lysobacteraceae</taxon>
        <taxon>Thermomonas</taxon>
    </lineage>
</organism>
<keyword evidence="4 7" id="KW-1133">Transmembrane helix</keyword>
<feature type="transmembrane region" description="Helical" evidence="7">
    <location>
        <begin position="15"/>
        <end position="38"/>
    </location>
</feature>
<keyword evidence="5 7" id="KW-0472">Membrane</keyword>
<feature type="domain" description="ABC3 transporter permease C-terminal" evidence="8">
    <location>
        <begin position="286"/>
        <end position="398"/>
    </location>
</feature>
<evidence type="ECO:0000256" key="3">
    <source>
        <dbReference type="ARBA" id="ARBA00022692"/>
    </source>
</evidence>
<evidence type="ECO:0000256" key="6">
    <source>
        <dbReference type="ARBA" id="ARBA00038076"/>
    </source>
</evidence>
<accession>A0A7G9QQH1</accession>
<dbReference type="PANTHER" id="PTHR30572">
    <property type="entry name" value="MEMBRANE COMPONENT OF TRANSPORTER-RELATED"/>
    <property type="match status" value="1"/>
</dbReference>
<evidence type="ECO:0000259" key="8">
    <source>
        <dbReference type="Pfam" id="PF02687"/>
    </source>
</evidence>
<protein>
    <submittedName>
        <fullName evidence="10">FtsX-like permease family protein</fullName>
    </submittedName>
</protein>
<evidence type="ECO:0000256" key="7">
    <source>
        <dbReference type="SAM" id="Phobius"/>
    </source>
</evidence>
<dbReference type="InterPro" id="IPR003838">
    <property type="entry name" value="ABC3_permease_C"/>
</dbReference>
<comment type="subcellular location">
    <subcellularLocation>
        <location evidence="1">Cell membrane</location>
        <topology evidence="1">Multi-pass membrane protein</topology>
    </subcellularLocation>
</comment>
<evidence type="ECO:0000256" key="4">
    <source>
        <dbReference type="ARBA" id="ARBA00022989"/>
    </source>
</evidence>
<feature type="transmembrane region" description="Helical" evidence="7">
    <location>
        <begin position="336"/>
        <end position="357"/>
    </location>
</feature>
<sequence>MDIKPILSALGRHRVAALLITLEIALACAVLCNAFFLISGRMGLMRIDSGVDERSLAAVALNGCDGCNAADVNGRALAALRAIPGVRGAGVVNALPFGQRAGDAGVTLDRDGKHFGGVPHFYAFGPSAVETLGLRPAQGRGFVPGDFQRADNFLPADAQVWITRAFADHLWPGESALGREFWMGDYHFRVAGVLAHFARPNPGRSEDGLASAEWSVVVPVSDDSLLGSYVVRADPADLPNVADAARKAMAKAVPEAVLDQAQSRPLSDLRREYFQRDRAMLWLLVSVIGAMLLVTALGIVGLASFWVAQRTKQIGIRRALGATRGDILRYYQTENFLLATAGIVLGMLLAYGGNLLLMKHFELARLPLAYLPAGAVLLWLLGQLAVLGPAMRAAAIPPVVATRSA</sequence>
<dbReference type="Pfam" id="PF12704">
    <property type="entry name" value="MacB_PCD"/>
    <property type="match status" value="1"/>
</dbReference>
<feature type="domain" description="MacB-like periplasmic core" evidence="9">
    <location>
        <begin position="75"/>
        <end position="247"/>
    </location>
</feature>
<evidence type="ECO:0000256" key="2">
    <source>
        <dbReference type="ARBA" id="ARBA00022475"/>
    </source>
</evidence>
<dbReference type="Proteomes" id="UP000515977">
    <property type="component" value="Chromosome"/>
</dbReference>
<keyword evidence="11" id="KW-1185">Reference proteome</keyword>
<dbReference type="Pfam" id="PF02687">
    <property type="entry name" value="FtsX"/>
    <property type="match status" value="1"/>
</dbReference>
<evidence type="ECO:0000256" key="1">
    <source>
        <dbReference type="ARBA" id="ARBA00004651"/>
    </source>
</evidence>
<dbReference type="AlphaFoldDB" id="A0A7G9QQH1"/>
<dbReference type="GO" id="GO:0022857">
    <property type="term" value="F:transmembrane transporter activity"/>
    <property type="evidence" value="ECO:0007669"/>
    <property type="project" value="TreeGrafter"/>
</dbReference>
<dbReference type="KEGG" id="tbv:H9L17_10280"/>
<reference evidence="10 11" key="1">
    <citation type="submission" date="2020-08" db="EMBL/GenBank/DDBJ databases">
        <title>Genome sequence of Thermomonas brevis KACC 16975T.</title>
        <authorList>
            <person name="Hyun D.-W."/>
            <person name="Bae J.-W."/>
        </authorList>
    </citation>
    <scope>NUCLEOTIDE SEQUENCE [LARGE SCALE GENOMIC DNA]</scope>
    <source>
        <strain evidence="10 11">KACC 16975</strain>
    </source>
</reference>
<evidence type="ECO:0000313" key="11">
    <source>
        <dbReference type="Proteomes" id="UP000515977"/>
    </source>
</evidence>
<dbReference type="RefSeq" id="WP_187569364.1">
    <property type="nucleotide sequence ID" value="NZ_CP060711.1"/>
</dbReference>
<feature type="transmembrane region" description="Helical" evidence="7">
    <location>
        <begin position="369"/>
        <end position="391"/>
    </location>
</feature>
<dbReference type="InterPro" id="IPR050250">
    <property type="entry name" value="Macrolide_Exporter_MacB"/>
</dbReference>
<evidence type="ECO:0000313" key="10">
    <source>
        <dbReference type="EMBL" id="QNN45596.1"/>
    </source>
</evidence>
<name>A0A7G9QQH1_9GAMM</name>